<name>M5UA04_9BACT</name>
<accession>M5UA04</accession>
<keyword evidence="3" id="KW-0378">Hydrolase</keyword>
<comment type="similarity">
    <text evidence="1">Belongs to the sulfatase family.</text>
</comment>
<dbReference type="Proteomes" id="UP000011885">
    <property type="component" value="Unassembled WGS sequence"/>
</dbReference>
<feature type="domain" description="Sulfatase N-terminal" evidence="5">
    <location>
        <begin position="42"/>
        <end position="256"/>
    </location>
</feature>
<feature type="region of interest" description="Disordered" evidence="4">
    <location>
        <begin position="257"/>
        <end position="281"/>
    </location>
</feature>
<protein>
    <submittedName>
        <fullName evidence="6">Iduronate-2-sulfatase</fullName>
    </submittedName>
</protein>
<dbReference type="EMBL" id="ANOH01000402">
    <property type="protein sequence ID" value="EMI52843.1"/>
    <property type="molecule type" value="Genomic_DNA"/>
</dbReference>
<keyword evidence="2" id="KW-0479">Metal-binding</keyword>
<sequence length="281" mass="30840">MFAQSSPRHTALGAAAVCFCLFPFVVLGIVSADDPQPNQRLNVLFVVSDDLRPELGCYGNDIIHSPNIDALASRGIVFSRAYCQQAVCSPSRSSVMTGVRPDTNRVWNLTTHFREALPDVVTLPQHFKQHGYLARRLGKIYHGDLQDPPSWTPRDPDPATSANRIGHAHTLVTQKNAAPQQESTKQTTKKKSRGRGPAFRVADDPPHGGGEGALADDAIDSLREFKDASQPFFLAVGFHKPHLPFVCPKAYWDLYDPEKNPSGGEPISATRRPGLRIGRSQ</sequence>
<dbReference type="RefSeq" id="WP_008686761.1">
    <property type="nucleotide sequence ID" value="NZ_ANOH01000402.1"/>
</dbReference>
<evidence type="ECO:0000259" key="5">
    <source>
        <dbReference type="Pfam" id="PF00884"/>
    </source>
</evidence>
<keyword evidence="7" id="KW-1185">Reference proteome</keyword>
<gene>
    <name evidence="6" type="ORF">RSSM_05726</name>
</gene>
<dbReference type="Pfam" id="PF00884">
    <property type="entry name" value="Sulfatase"/>
    <property type="match status" value="1"/>
</dbReference>
<feature type="region of interest" description="Disordered" evidence="4">
    <location>
        <begin position="174"/>
        <end position="213"/>
    </location>
</feature>
<dbReference type="Gene3D" id="3.40.720.10">
    <property type="entry name" value="Alkaline Phosphatase, subunit A"/>
    <property type="match status" value="1"/>
</dbReference>
<dbReference type="InterPro" id="IPR024607">
    <property type="entry name" value="Sulfatase_CS"/>
</dbReference>
<evidence type="ECO:0000256" key="4">
    <source>
        <dbReference type="SAM" id="MobiDB-lite"/>
    </source>
</evidence>
<comment type="caution">
    <text evidence="6">The sequence shown here is derived from an EMBL/GenBank/DDBJ whole genome shotgun (WGS) entry which is preliminary data.</text>
</comment>
<dbReference type="SUPFAM" id="SSF53649">
    <property type="entry name" value="Alkaline phosphatase-like"/>
    <property type="match status" value="1"/>
</dbReference>
<dbReference type="GO" id="GO:0046872">
    <property type="term" value="F:metal ion binding"/>
    <property type="evidence" value="ECO:0007669"/>
    <property type="project" value="UniProtKB-KW"/>
</dbReference>
<dbReference type="GO" id="GO:0008484">
    <property type="term" value="F:sulfuric ester hydrolase activity"/>
    <property type="evidence" value="ECO:0007669"/>
    <property type="project" value="TreeGrafter"/>
</dbReference>
<dbReference type="AlphaFoldDB" id="M5UA04"/>
<dbReference type="InterPro" id="IPR017850">
    <property type="entry name" value="Alkaline_phosphatase_core_sf"/>
</dbReference>
<evidence type="ECO:0000256" key="2">
    <source>
        <dbReference type="ARBA" id="ARBA00022723"/>
    </source>
</evidence>
<proteinExistence type="inferred from homology"/>
<dbReference type="GO" id="GO:0005737">
    <property type="term" value="C:cytoplasm"/>
    <property type="evidence" value="ECO:0007669"/>
    <property type="project" value="TreeGrafter"/>
</dbReference>
<evidence type="ECO:0000313" key="7">
    <source>
        <dbReference type="Proteomes" id="UP000011885"/>
    </source>
</evidence>
<dbReference type="PROSITE" id="PS00523">
    <property type="entry name" value="SULFATASE_1"/>
    <property type="match status" value="1"/>
</dbReference>
<reference evidence="6 7" key="1">
    <citation type="journal article" date="2013" name="Mar. Genomics">
        <title>Expression of sulfatases in Rhodopirellula baltica and the diversity of sulfatases in the genus Rhodopirellula.</title>
        <authorList>
            <person name="Wegner C.E."/>
            <person name="Richter-Heitmann T."/>
            <person name="Klindworth A."/>
            <person name="Klockow C."/>
            <person name="Richter M."/>
            <person name="Achstetter T."/>
            <person name="Glockner F.O."/>
            <person name="Harder J."/>
        </authorList>
    </citation>
    <scope>NUCLEOTIDE SEQUENCE [LARGE SCALE GENOMIC DNA]</scope>
    <source>
        <strain evidence="6 7">SM41</strain>
    </source>
</reference>
<dbReference type="PATRIC" id="fig|1263870.3.peg.6066"/>
<dbReference type="InterPro" id="IPR000917">
    <property type="entry name" value="Sulfatase_N"/>
</dbReference>
<evidence type="ECO:0000256" key="3">
    <source>
        <dbReference type="ARBA" id="ARBA00022801"/>
    </source>
</evidence>
<dbReference type="PANTHER" id="PTHR45953:SF1">
    <property type="entry name" value="IDURONATE 2-SULFATASE"/>
    <property type="match status" value="1"/>
</dbReference>
<organism evidence="6 7">
    <name type="scientific">Rhodopirellula sallentina SM41</name>
    <dbReference type="NCBI Taxonomy" id="1263870"/>
    <lineage>
        <taxon>Bacteria</taxon>
        <taxon>Pseudomonadati</taxon>
        <taxon>Planctomycetota</taxon>
        <taxon>Planctomycetia</taxon>
        <taxon>Pirellulales</taxon>
        <taxon>Pirellulaceae</taxon>
        <taxon>Rhodopirellula</taxon>
    </lineage>
</organism>
<evidence type="ECO:0000313" key="6">
    <source>
        <dbReference type="EMBL" id="EMI52843.1"/>
    </source>
</evidence>
<evidence type="ECO:0000256" key="1">
    <source>
        <dbReference type="ARBA" id="ARBA00008779"/>
    </source>
</evidence>
<dbReference type="PANTHER" id="PTHR45953">
    <property type="entry name" value="IDURONATE 2-SULFATASE"/>
    <property type="match status" value="1"/>
</dbReference>